<feature type="domain" description="Glucosamine/galactosamine-6-phosphate isomerase" evidence="1">
    <location>
        <begin position="10"/>
        <end position="220"/>
    </location>
</feature>
<evidence type="ECO:0000313" key="2">
    <source>
        <dbReference type="EMBL" id="AUB31646.1"/>
    </source>
</evidence>
<dbReference type="SUPFAM" id="SSF100950">
    <property type="entry name" value="NagB/RpiA/CoA transferase-like"/>
    <property type="match status" value="1"/>
</dbReference>
<gene>
    <name evidence="2" type="primary">nagB</name>
    <name evidence="2" type="ORF">SFLOR_v1c05940</name>
</gene>
<evidence type="ECO:0000259" key="1">
    <source>
        <dbReference type="Pfam" id="PF01182"/>
    </source>
</evidence>
<dbReference type="Proteomes" id="UP000231823">
    <property type="component" value="Chromosome"/>
</dbReference>
<dbReference type="PANTHER" id="PTHR42892">
    <property type="entry name" value="GLUCOSAMINE-6-PHOSPHATE DEAMINASE-LIKE PROTEIN BT_0258-RELATED"/>
    <property type="match status" value="1"/>
</dbReference>
<dbReference type="NCBIfam" id="NF009022">
    <property type="entry name" value="PRK12358.1"/>
    <property type="match status" value="1"/>
</dbReference>
<keyword evidence="3" id="KW-1185">Reference proteome</keyword>
<reference evidence="2 3" key="1">
    <citation type="submission" date="2017-12" db="EMBL/GenBank/DDBJ databases">
        <title>Complete genome sequence of Spiroplasma floricola 23-6 (ATCC 29989).</title>
        <authorList>
            <person name="Tsai Y.-M."/>
            <person name="Wu P.-S."/>
            <person name="Lo W.-S."/>
            <person name="Kuo C.-H."/>
        </authorList>
    </citation>
    <scope>NUCLEOTIDE SEQUENCE [LARGE SCALE GENOMIC DNA]</scope>
    <source>
        <strain evidence="2 3">23-6</strain>
    </source>
</reference>
<dbReference type="Gene3D" id="3.40.50.1360">
    <property type="match status" value="1"/>
</dbReference>
<dbReference type="KEGG" id="sfz:SFLOR_v1c05940"/>
<organism evidence="2 3">
    <name type="scientific">Spiroplasma floricola 23-6</name>
    <dbReference type="NCBI Taxonomy" id="1336749"/>
    <lineage>
        <taxon>Bacteria</taxon>
        <taxon>Bacillati</taxon>
        <taxon>Mycoplasmatota</taxon>
        <taxon>Mollicutes</taxon>
        <taxon>Entomoplasmatales</taxon>
        <taxon>Spiroplasmataceae</taxon>
        <taxon>Spiroplasma</taxon>
    </lineage>
</organism>
<dbReference type="RefSeq" id="WP_100916624.1">
    <property type="nucleotide sequence ID" value="NZ_CP025057.1"/>
</dbReference>
<dbReference type="InterPro" id="IPR037171">
    <property type="entry name" value="NagB/RpiA_transferase-like"/>
</dbReference>
<dbReference type="InterPro" id="IPR006148">
    <property type="entry name" value="Glc/Gal-6P_isomerase"/>
</dbReference>
<dbReference type="EMBL" id="CP025057">
    <property type="protein sequence ID" value="AUB31646.1"/>
    <property type="molecule type" value="Genomic_DNA"/>
</dbReference>
<protein>
    <submittedName>
        <fullName evidence="2">Glucosamine-6-phosphate deaminase</fullName>
    </submittedName>
</protein>
<evidence type="ECO:0000313" key="3">
    <source>
        <dbReference type="Proteomes" id="UP000231823"/>
    </source>
</evidence>
<sequence>MKIFKTKNYEEMSFKALELFLEIINNNQNKERINIAITGGKSPLLFYKELIKNLDKIKNLSKIHFYNFDEVPYKSNLSTGITIEDLEKIFFVPGKIKQENIHRMSLLNWKEHIKQLEIDGDLDLVLLGIRTDGHFCGNLSGVTKFGDRTRIITLKDLEQNTSIPKPNENLFHDEFVTMGPREIMKARNIIMIANGENKAEVIDQIINGPVVEKVPSSLLTLHPHFNLIIDQDANKMAKA</sequence>
<dbReference type="PANTHER" id="PTHR42892:SF1">
    <property type="entry name" value="GLUCOSAMINE-6-PHOSPHATE ISOMERASE"/>
    <property type="match status" value="1"/>
</dbReference>
<accession>A0A2K8SDW0</accession>
<proteinExistence type="predicted"/>
<dbReference type="InterPro" id="IPR052960">
    <property type="entry name" value="GlcN6P_deaminase-like"/>
</dbReference>
<dbReference type="OrthoDB" id="9810967at2"/>
<name>A0A2K8SDW0_9MOLU</name>
<dbReference type="Pfam" id="PF01182">
    <property type="entry name" value="Glucosamine_iso"/>
    <property type="match status" value="1"/>
</dbReference>
<dbReference type="GO" id="GO:0005975">
    <property type="term" value="P:carbohydrate metabolic process"/>
    <property type="evidence" value="ECO:0007669"/>
    <property type="project" value="InterPro"/>
</dbReference>
<dbReference type="AlphaFoldDB" id="A0A2K8SDW0"/>